<protein>
    <submittedName>
        <fullName evidence="4">UDP-glucose 4-epimerase</fullName>
    </submittedName>
</protein>
<dbReference type="AlphaFoldDB" id="A0A922T6S8"/>
<organism evidence="4 5">
    <name type="scientific">Pseudorhizobium pelagicum</name>
    <dbReference type="NCBI Taxonomy" id="1509405"/>
    <lineage>
        <taxon>Bacteria</taxon>
        <taxon>Pseudomonadati</taxon>
        <taxon>Pseudomonadota</taxon>
        <taxon>Alphaproteobacteria</taxon>
        <taxon>Hyphomicrobiales</taxon>
        <taxon>Rhizobiaceae</taxon>
        <taxon>Rhizobium/Agrobacterium group</taxon>
        <taxon>Pseudorhizobium</taxon>
    </lineage>
</organism>
<dbReference type="Proteomes" id="UP000052167">
    <property type="component" value="Unassembled WGS sequence"/>
</dbReference>
<dbReference type="RefSeq" id="WP_037169826.1">
    <property type="nucleotide sequence ID" value="NZ_JOKI01000048.1"/>
</dbReference>
<evidence type="ECO:0000313" key="5">
    <source>
        <dbReference type="Proteomes" id="UP000052167"/>
    </source>
</evidence>
<keyword evidence="5" id="KW-1185">Reference proteome</keyword>
<comment type="similarity">
    <text evidence="2">Belongs to the NAD(P)-dependent epimerase/dehydratase family.</text>
</comment>
<accession>A0A922T6S8</accession>
<evidence type="ECO:0000259" key="3">
    <source>
        <dbReference type="Pfam" id="PF01370"/>
    </source>
</evidence>
<proteinExistence type="inferred from homology"/>
<evidence type="ECO:0000256" key="1">
    <source>
        <dbReference type="ARBA" id="ARBA00005125"/>
    </source>
</evidence>
<reference evidence="4 5" key="1">
    <citation type="submission" date="2014-06" db="EMBL/GenBank/DDBJ databases">
        <title>Rhizobium pelagicum/R2-400B4.</title>
        <authorList>
            <person name="Kimes N.E."/>
            <person name="Lopez-Perez M."/>
        </authorList>
    </citation>
    <scope>NUCLEOTIDE SEQUENCE [LARGE SCALE GENOMIC DNA]</scope>
    <source>
        <strain evidence="4 5">R2-400B4</strain>
    </source>
</reference>
<sequence>MKHVLVTGAHGFIGRHLSSHLAKSGFLVSGLGHGIWPESEASRWGVSQWINGDIGPSNLGLLTRQAGTPDIVFHLAGGSSVGAAVQNPREDFHRTVVSTAELLDWMRQHLPLAKLIVASSAAVYGAGHSGRISESAALQPYSPYGRHKHMMEELATGYASDYGLKIAIARLFSVYGPGLRKQLLWDLCAKMESQQGGITLGGTGNELRDWTHVSDVVRGLATLGSVAANSAPVVNIGTGTGTSVHQIAAQMTSEWFRDAPAPSVQFSGHARPGDPFSLIAENASLTKLGFQWEHRLTDGLADYVRWYRQNGRET</sequence>
<dbReference type="EMBL" id="JOKJ01000052">
    <property type="protein sequence ID" value="KEQ02469.1"/>
    <property type="molecule type" value="Genomic_DNA"/>
</dbReference>
<dbReference type="Gene3D" id="3.40.50.720">
    <property type="entry name" value="NAD(P)-binding Rossmann-like Domain"/>
    <property type="match status" value="1"/>
</dbReference>
<dbReference type="InterPro" id="IPR001509">
    <property type="entry name" value="Epimerase_deHydtase"/>
</dbReference>
<dbReference type="PANTHER" id="PTHR43000">
    <property type="entry name" value="DTDP-D-GLUCOSE 4,6-DEHYDRATASE-RELATED"/>
    <property type="match status" value="1"/>
</dbReference>
<dbReference type="InterPro" id="IPR036291">
    <property type="entry name" value="NAD(P)-bd_dom_sf"/>
</dbReference>
<dbReference type="OrthoDB" id="5295702at2"/>
<name>A0A922T6S8_9HYPH</name>
<comment type="caution">
    <text evidence="4">The sequence shown here is derived from an EMBL/GenBank/DDBJ whole genome shotgun (WGS) entry which is preliminary data.</text>
</comment>
<dbReference type="CDD" id="cd08946">
    <property type="entry name" value="SDR_e"/>
    <property type="match status" value="1"/>
</dbReference>
<dbReference type="Pfam" id="PF01370">
    <property type="entry name" value="Epimerase"/>
    <property type="match status" value="1"/>
</dbReference>
<gene>
    <name evidence="4" type="ORF">GV68_21945</name>
</gene>
<dbReference type="SUPFAM" id="SSF51735">
    <property type="entry name" value="NAD(P)-binding Rossmann-fold domains"/>
    <property type="match status" value="1"/>
</dbReference>
<feature type="domain" description="NAD-dependent epimerase/dehydratase" evidence="3">
    <location>
        <begin position="4"/>
        <end position="237"/>
    </location>
</feature>
<comment type="pathway">
    <text evidence="1">Bacterial outer membrane biogenesis; LPS O-antigen biosynthesis.</text>
</comment>
<evidence type="ECO:0000313" key="4">
    <source>
        <dbReference type="EMBL" id="KEQ02469.1"/>
    </source>
</evidence>
<evidence type="ECO:0000256" key="2">
    <source>
        <dbReference type="ARBA" id="ARBA00007637"/>
    </source>
</evidence>